<dbReference type="AlphaFoldDB" id="A0A5C8Z386"/>
<dbReference type="EMBL" id="VKAD01000003">
    <property type="protein sequence ID" value="TXR51390.1"/>
    <property type="molecule type" value="Genomic_DNA"/>
</dbReference>
<dbReference type="RefSeq" id="WP_147714885.1">
    <property type="nucleotide sequence ID" value="NZ_VKAD01000003.1"/>
</dbReference>
<keyword evidence="1" id="KW-0812">Transmembrane</keyword>
<sequence length="470" mass="53927">MGIVLLILVFLFFMFGDIKSSRIDSDISATSHLKLTQLLAAVGYWALLFIVFSVFRIPLVLPLYLSLPLFIFAASPSTLAKISANAAMVSLSYRLGCKSLIRYKRNPHAAGLFFGFIAVRKLKNSEQKKQQLQWLREQFVNHKTAIYSGDIILYTLIESQLSHPDDFDHLASELKKLSGLGSRSIPKAISRYAFKCAIVAALADSDWDELYSIACQWDGRAKNRLARYVKYFYLARVKKEAGSAIRFKCFYYWLFCLTEPALRRLPAQYRKSLNTTQTPSDDISLHSLITANSLTQQQNEKLTSALFSEQQKLQWQQRAEQLGSWDTQTSWDSIQQSVQRLLIKKTQDSASQPQQSEQDYEQIDRTYKSLLYLTRNINSQLEDKTLKGSASSFLEFKKVLKLLEELSTDKQAYFAAIHNIDGILWNWIAHLWNKKKDQSLVHFMCMNCIPLANSIGNQRFLDIINEIICD</sequence>
<protein>
    <submittedName>
        <fullName evidence="2">Uncharacterized protein</fullName>
    </submittedName>
</protein>
<feature type="transmembrane region" description="Helical" evidence="1">
    <location>
        <begin position="44"/>
        <end position="73"/>
    </location>
</feature>
<proteinExistence type="predicted"/>
<accession>A0A5C8Z386</accession>
<evidence type="ECO:0000313" key="2">
    <source>
        <dbReference type="EMBL" id="TXR51390.1"/>
    </source>
</evidence>
<dbReference type="Proteomes" id="UP000321764">
    <property type="component" value="Unassembled WGS sequence"/>
</dbReference>
<gene>
    <name evidence="2" type="ORF">FME95_12740</name>
</gene>
<comment type="caution">
    <text evidence="2">The sequence shown here is derived from an EMBL/GenBank/DDBJ whole genome shotgun (WGS) entry which is preliminary data.</text>
</comment>
<evidence type="ECO:0000256" key="1">
    <source>
        <dbReference type="SAM" id="Phobius"/>
    </source>
</evidence>
<keyword evidence="1" id="KW-0472">Membrane</keyword>
<keyword evidence="3" id="KW-1185">Reference proteome</keyword>
<organism evidence="2 3">
    <name type="scientific">Reinekea thalattae</name>
    <dbReference type="NCBI Taxonomy" id="2593301"/>
    <lineage>
        <taxon>Bacteria</taxon>
        <taxon>Pseudomonadati</taxon>
        <taxon>Pseudomonadota</taxon>
        <taxon>Gammaproteobacteria</taxon>
        <taxon>Oceanospirillales</taxon>
        <taxon>Saccharospirillaceae</taxon>
        <taxon>Reinekea</taxon>
    </lineage>
</organism>
<keyword evidence="1" id="KW-1133">Transmembrane helix</keyword>
<name>A0A5C8Z386_9GAMM</name>
<evidence type="ECO:0000313" key="3">
    <source>
        <dbReference type="Proteomes" id="UP000321764"/>
    </source>
</evidence>
<reference evidence="2 3" key="1">
    <citation type="submission" date="2019-07" db="EMBL/GenBank/DDBJ databases">
        <title>Reinekea sp. strain SSH23 genome sequencing and assembly.</title>
        <authorList>
            <person name="Kim I."/>
        </authorList>
    </citation>
    <scope>NUCLEOTIDE SEQUENCE [LARGE SCALE GENOMIC DNA]</scope>
    <source>
        <strain evidence="2 3">SSH23</strain>
    </source>
</reference>